<gene>
    <name evidence="7" type="ORF">BKG82_07175</name>
    <name evidence="8" type="ORF">BKG84_06125</name>
</gene>
<feature type="chain" id="PRO_5011849746" evidence="4">
    <location>
        <begin position="22"/>
        <end position="384"/>
    </location>
</feature>
<evidence type="ECO:0000259" key="6">
    <source>
        <dbReference type="Pfam" id="PF13473"/>
    </source>
</evidence>
<dbReference type="OrthoDB" id="7348379at2"/>
<feature type="domain" description="Imelysin-like" evidence="5">
    <location>
        <begin position="144"/>
        <end position="374"/>
    </location>
</feature>
<dbReference type="SUPFAM" id="SSF49503">
    <property type="entry name" value="Cupredoxins"/>
    <property type="match status" value="1"/>
</dbReference>
<dbReference type="GeneID" id="31678687"/>
<dbReference type="NCBIfam" id="NF041757">
    <property type="entry name" value="EfeO"/>
    <property type="match status" value="1"/>
</dbReference>
<evidence type="ECO:0000256" key="1">
    <source>
        <dbReference type="ARBA" id="ARBA00004418"/>
    </source>
</evidence>
<dbReference type="AlphaFoldDB" id="A0A0E3TPL8"/>
<keyword evidence="9" id="KW-1185">Reference proteome</keyword>
<dbReference type="InterPro" id="IPR038352">
    <property type="entry name" value="Imelysin_sf"/>
</dbReference>
<dbReference type="Pfam" id="PF13473">
    <property type="entry name" value="Cupredoxin_1"/>
    <property type="match status" value="1"/>
</dbReference>
<reference evidence="9 10" key="1">
    <citation type="submission" date="2016-10" db="EMBL/GenBank/DDBJ databases">
        <title>Evaluation of Human, Veterinary and Environmental Mycobacterium chelonae Isolates by Core Genome Phylogenomic Analysis, Targeted Gene Comparison, and Anti-microbial Susceptibility Patterns: A Tale of Mistaken Identities.</title>
        <authorList>
            <person name="Fogelson S.B."/>
            <person name="Camus A.C."/>
            <person name="Lorenz W."/>
            <person name="Vasireddy R."/>
            <person name="Vasireddy S."/>
            <person name="Smith T."/>
            <person name="Brown-Elliott B.A."/>
            <person name="Wallace R.J.Jr."/>
            <person name="Hasan N.A."/>
            <person name="Reischl U."/>
            <person name="Sanchez S."/>
        </authorList>
    </citation>
    <scope>NUCLEOTIDE SEQUENCE [LARGE SCALE GENOMIC DNA]</scope>
    <source>
        <strain evidence="7 10">15515</strain>
        <strain evidence="8 9">15518</strain>
    </source>
</reference>
<evidence type="ECO:0000256" key="4">
    <source>
        <dbReference type="SAM" id="SignalP"/>
    </source>
</evidence>
<dbReference type="InterPro" id="IPR053377">
    <property type="entry name" value="Iron_uptake_EfeM/EfeO"/>
</dbReference>
<dbReference type="InterPro" id="IPR018976">
    <property type="entry name" value="Imelysin-like"/>
</dbReference>
<dbReference type="Proteomes" id="UP000180043">
    <property type="component" value="Unassembled WGS sequence"/>
</dbReference>
<dbReference type="RefSeq" id="WP_046252779.1">
    <property type="nucleotide sequence ID" value="NZ_CP010946.1"/>
</dbReference>
<dbReference type="HOGENOM" id="CLU_050342_2_1_11"/>
<dbReference type="PROSITE" id="PS51257">
    <property type="entry name" value="PROKAR_LIPOPROTEIN"/>
    <property type="match status" value="1"/>
</dbReference>
<comment type="similarity">
    <text evidence="2">Belongs to the EfeM/EfeO family.</text>
</comment>
<dbReference type="GO" id="GO:0042597">
    <property type="term" value="C:periplasmic space"/>
    <property type="evidence" value="ECO:0007669"/>
    <property type="project" value="UniProtKB-SubCell"/>
</dbReference>
<evidence type="ECO:0000313" key="7">
    <source>
        <dbReference type="EMBL" id="OHU60238.1"/>
    </source>
</evidence>
<feature type="signal peptide" evidence="4">
    <location>
        <begin position="1"/>
        <end position="21"/>
    </location>
</feature>
<dbReference type="PANTHER" id="PTHR39192">
    <property type="entry name" value="IRON UPTAKE SYSTEM COMPONENT EFEO"/>
    <property type="match status" value="1"/>
</dbReference>
<comment type="caution">
    <text evidence="7">The sequence shown here is derived from an EMBL/GenBank/DDBJ whole genome shotgun (WGS) entry which is preliminary data.</text>
</comment>
<dbReference type="EMBL" id="MLIS01000001">
    <property type="protein sequence ID" value="OHU78029.1"/>
    <property type="molecule type" value="Genomic_DNA"/>
</dbReference>
<dbReference type="Proteomes" id="UP000179441">
    <property type="component" value="Unassembled WGS sequence"/>
</dbReference>
<evidence type="ECO:0000313" key="9">
    <source>
        <dbReference type="Proteomes" id="UP000179441"/>
    </source>
</evidence>
<keyword evidence="3 4" id="KW-0732">Signal</keyword>
<feature type="domain" description="EfeO-type cupredoxin-like" evidence="6">
    <location>
        <begin position="19"/>
        <end position="126"/>
    </location>
</feature>
<dbReference type="InterPro" id="IPR050894">
    <property type="entry name" value="EfeM/EfeO_iron_uptake"/>
</dbReference>
<name>A0A0E3TPL8_MYCCH</name>
<dbReference type="InterPro" id="IPR028096">
    <property type="entry name" value="EfeO_Cupredoxin"/>
</dbReference>
<protein>
    <submittedName>
        <fullName evidence="7">Peptidase M75</fullName>
    </submittedName>
</protein>
<sequence length="384" mass="41579">MKPSLAYVAAALAMATGTTLAACTPKEPAESGAAGAGQEITVTATDTSCEVSKTEATTGPVTFKVTNNGSKVTEFYVYDKGDRALGEVENIGSGINRKLIVQFTEPGTYQTACKPGMIGDGIRGDFTITGAAVKLDAEGKFKDATDRYRGYVISQVDALSESAGKFVEAVKAKDIASAKAQYPTSRVYYERIEPVAEAFPNDLDPRIDLREADLQPGEKWTGYHRLEKDLWVTGLQPDTDAIADQLLKDIKELSDGVRAKDFDINTTKIAGGAQTLLDEVARTKISGEEEAFSHTDLWDFQANVDGSQNAVATVRPILDERKPELGQAIDKRFKEVDTLLGKYRKGDGFVFYDTVTQDQRIELAHAIDALSKEVSEVQGVIAGR</sequence>
<dbReference type="InterPro" id="IPR008972">
    <property type="entry name" value="Cupredoxin"/>
</dbReference>
<evidence type="ECO:0000256" key="3">
    <source>
        <dbReference type="ARBA" id="ARBA00022729"/>
    </source>
</evidence>
<comment type="subcellular location">
    <subcellularLocation>
        <location evidence="1">Periplasm</location>
    </subcellularLocation>
</comment>
<dbReference type="PANTHER" id="PTHR39192:SF1">
    <property type="entry name" value="IRON UPTAKE SYSTEM COMPONENT EFEO"/>
    <property type="match status" value="1"/>
</dbReference>
<evidence type="ECO:0000313" key="10">
    <source>
        <dbReference type="Proteomes" id="UP000180043"/>
    </source>
</evidence>
<organism evidence="7 10">
    <name type="scientific">Mycobacteroides chelonae</name>
    <name type="common">Mycobacterium chelonae</name>
    <dbReference type="NCBI Taxonomy" id="1774"/>
    <lineage>
        <taxon>Bacteria</taxon>
        <taxon>Bacillati</taxon>
        <taxon>Actinomycetota</taxon>
        <taxon>Actinomycetes</taxon>
        <taxon>Mycobacteriales</taxon>
        <taxon>Mycobacteriaceae</taxon>
        <taxon>Mycobacteroides</taxon>
    </lineage>
</organism>
<dbReference type="Gene3D" id="1.20.1420.20">
    <property type="entry name" value="M75 peptidase, HXXE motif"/>
    <property type="match status" value="1"/>
</dbReference>
<proteinExistence type="inferred from homology"/>
<evidence type="ECO:0000259" key="5">
    <source>
        <dbReference type="Pfam" id="PF09375"/>
    </source>
</evidence>
<accession>A0A0E3TPL8</accession>
<dbReference type="PATRIC" id="fig|1774.35.peg.1065"/>
<dbReference type="EMBL" id="MLIQ01000011">
    <property type="protein sequence ID" value="OHU60238.1"/>
    <property type="molecule type" value="Genomic_DNA"/>
</dbReference>
<dbReference type="Gene3D" id="2.60.40.420">
    <property type="entry name" value="Cupredoxins - blue copper proteins"/>
    <property type="match status" value="1"/>
</dbReference>
<dbReference type="InterPro" id="IPR034981">
    <property type="entry name" value="Imelysin-like_EfeO/Algp7"/>
</dbReference>
<evidence type="ECO:0000313" key="8">
    <source>
        <dbReference type="EMBL" id="OHU78029.1"/>
    </source>
</evidence>
<dbReference type="Pfam" id="PF09375">
    <property type="entry name" value="Peptidase_M75"/>
    <property type="match status" value="1"/>
</dbReference>
<evidence type="ECO:0000256" key="2">
    <source>
        <dbReference type="ARBA" id="ARBA00005989"/>
    </source>
</evidence>
<dbReference type="CDD" id="cd14656">
    <property type="entry name" value="Imelysin-like_EfeO"/>
    <property type="match status" value="1"/>
</dbReference>